<proteinExistence type="inferred from homology"/>
<keyword evidence="7" id="KW-1185">Reference proteome</keyword>
<gene>
    <name evidence="6" type="ORF">LAZ67_3005857</name>
</gene>
<evidence type="ECO:0000313" key="7">
    <source>
        <dbReference type="Proteomes" id="UP001235939"/>
    </source>
</evidence>
<accession>A0ABY6KBZ9</accession>
<keyword evidence="4" id="KW-0653">Protein transport</keyword>
<comment type="function">
    <text evidence="4">Component of the exocyst complex involved in the docking of exocytic vesicles with fusion sites on the plasma membrane.</text>
</comment>
<dbReference type="PANTHER" id="PTHR13043:SF1">
    <property type="entry name" value="EXOCYST COMPLEX COMPONENT 2"/>
    <property type="match status" value="1"/>
</dbReference>
<dbReference type="PANTHER" id="PTHR13043">
    <property type="entry name" value="EXOCYST COMPLEX COMPONENT SEC5"/>
    <property type="match status" value="1"/>
</dbReference>
<evidence type="ECO:0000256" key="4">
    <source>
        <dbReference type="RuleBase" id="RU365069"/>
    </source>
</evidence>
<evidence type="ECO:0000313" key="6">
    <source>
        <dbReference type="EMBL" id="UYV65904.1"/>
    </source>
</evidence>
<sequence>MYETSPSESLERMENGFHNAKIQTAKEFKGDVVINDYARAKSLFHDTQVSIFKKLYQEVELAIEKFRHRLMEQLMKLPATLEDQKKLIKYLASLECPGDPAWDCICNMNSWIIGLLNQCRDKHQALVYGDHTLAKRMCQKWFARLKSGNFDLGGGGGGGKTEKPLELHQSLGMKNKRQGLMNVQHKCKRYSQKHLGSLNQQFFTAYKKWE</sequence>
<dbReference type="EMBL" id="CP092865">
    <property type="protein sequence ID" value="UYV65904.1"/>
    <property type="molecule type" value="Genomic_DNA"/>
</dbReference>
<organism evidence="6 7">
    <name type="scientific">Cordylochernes scorpioides</name>
    <dbReference type="NCBI Taxonomy" id="51811"/>
    <lineage>
        <taxon>Eukaryota</taxon>
        <taxon>Metazoa</taxon>
        <taxon>Ecdysozoa</taxon>
        <taxon>Arthropoda</taxon>
        <taxon>Chelicerata</taxon>
        <taxon>Arachnida</taxon>
        <taxon>Pseudoscorpiones</taxon>
        <taxon>Cheliferoidea</taxon>
        <taxon>Chernetidae</taxon>
        <taxon>Cordylochernes</taxon>
    </lineage>
</organism>
<keyword evidence="3 4" id="KW-0268">Exocytosis</keyword>
<comment type="similarity">
    <text evidence="1 4">Belongs to the SEC5 family.</text>
</comment>
<dbReference type="InterPro" id="IPR039481">
    <property type="entry name" value="EXOC2/Sec5_N_dom"/>
</dbReference>
<reference evidence="6 7" key="1">
    <citation type="submission" date="2022-01" db="EMBL/GenBank/DDBJ databases">
        <title>A chromosomal length assembly of Cordylochernes scorpioides.</title>
        <authorList>
            <person name="Zeh D."/>
            <person name="Zeh J."/>
        </authorList>
    </citation>
    <scope>NUCLEOTIDE SEQUENCE [LARGE SCALE GENOMIC DNA]</scope>
    <source>
        <strain evidence="6">IN4F17</strain>
        <tissue evidence="6">Whole Body</tissue>
    </source>
</reference>
<dbReference type="Proteomes" id="UP001235939">
    <property type="component" value="Chromosome 03"/>
</dbReference>
<protein>
    <recommendedName>
        <fullName evidence="4">Exocyst complex component 2</fullName>
    </recommendedName>
</protein>
<dbReference type="InterPro" id="IPR029175">
    <property type="entry name" value="EXOC2/Sec5"/>
</dbReference>
<dbReference type="Pfam" id="PF15469">
    <property type="entry name" value="Sec5"/>
    <property type="match status" value="1"/>
</dbReference>
<evidence type="ECO:0000256" key="1">
    <source>
        <dbReference type="ARBA" id="ARBA00010578"/>
    </source>
</evidence>
<comment type="subunit">
    <text evidence="4">Component of the exocyst complex.</text>
</comment>
<keyword evidence="2 4" id="KW-0813">Transport</keyword>
<name>A0ABY6KBZ9_9ARAC</name>
<evidence type="ECO:0000256" key="3">
    <source>
        <dbReference type="ARBA" id="ARBA00022483"/>
    </source>
</evidence>
<feature type="domain" description="Exocyst complex component EXOC2/Sec5 N-terminal" evidence="5">
    <location>
        <begin position="31"/>
        <end position="125"/>
    </location>
</feature>
<evidence type="ECO:0000259" key="5">
    <source>
        <dbReference type="Pfam" id="PF15469"/>
    </source>
</evidence>
<evidence type="ECO:0000256" key="2">
    <source>
        <dbReference type="ARBA" id="ARBA00022448"/>
    </source>
</evidence>